<gene>
    <name evidence="2" type="ORF">PVK06_027982</name>
</gene>
<organism evidence="2 3">
    <name type="scientific">Gossypium arboreum</name>
    <name type="common">Tree cotton</name>
    <name type="synonym">Gossypium nanking</name>
    <dbReference type="NCBI Taxonomy" id="29729"/>
    <lineage>
        <taxon>Eukaryota</taxon>
        <taxon>Viridiplantae</taxon>
        <taxon>Streptophyta</taxon>
        <taxon>Embryophyta</taxon>
        <taxon>Tracheophyta</taxon>
        <taxon>Spermatophyta</taxon>
        <taxon>Magnoliopsida</taxon>
        <taxon>eudicotyledons</taxon>
        <taxon>Gunneridae</taxon>
        <taxon>Pentapetalae</taxon>
        <taxon>rosids</taxon>
        <taxon>malvids</taxon>
        <taxon>Malvales</taxon>
        <taxon>Malvaceae</taxon>
        <taxon>Malvoideae</taxon>
        <taxon>Gossypium</taxon>
    </lineage>
</organism>
<comment type="caution">
    <text evidence="2">The sequence shown here is derived from an EMBL/GenBank/DDBJ whole genome shotgun (WGS) entry which is preliminary data.</text>
</comment>
<proteinExistence type="predicted"/>
<feature type="region of interest" description="Disordered" evidence="1">
    <location>
        <begin position="101"/>
        <end position="140"/>
    </location>
</feature>
<dbReference type="EMBL" id="JARKNE010000008">
    <property type="protein sequence ID" value="KAK5812547.1"/>
    <property type="molecule type" value="Genomic_DNA"/>
</dbReference>
<dbReference type="Proteomes" id="UP001358586">
    <property type="component" value="Chromosome 8"/>
</dbReference>
<evidence type="ECO:0000313" key="2">
    <source>
        <dbReference type="EMBL" id="KAK5812547.1"/>
    </source>
</evidence>
<accession>A0ABR0P3Z1</accession>
<reference evidence="2 3" key="1">
    <citation type="submission" date="2023-03" db="EMBL/GenBank/DDBJ databases">
        <title>WGS of Gossypium arboreum.</title>
        <authorList>
            <person name="Yu D."/>
        </authorList>
    </citation>
    <scope>NUCLEOTIDE SEQUENCE [LARGE SCALE GENOMIC DNA]</scope>
    <source>
        <tissue evidence="2">Leaf</tissue>
    </source>
</reference>
<evidence type="ECO:0000313" key="3">
    <source>
        <dbReference type="Proteomes" id="UP001358586"/>
    </source>
</evidence>
<name>A0ABR0P3Z1_GOSAR</name>
<sequence>MGDSMDLGYDLANRARIGLMGPMVGWVDIYIPTWCDGGRSWCVADGLLGWDCIVSDNEKEEESRNIEECLRKIDNLFGDGIFADQEDTVVEKEVVATEEEVVAEEEEKVVEKEKEKEEEDSVEKTVSAPESVGANIYNLE</sequence>
<evidence type="ECO:0000256" key="1">
    <source>
        <dbReference type="SAM" id="MobiDB-lite"/>
    </source>
</evidence>
<keyword evidence="3" id="KW-1185">Reference proteome</keyword>
<protein>
    <submittedName>
        <fullName evidence="2">Uncharacterized protein</fullName>
    </submittedName>
</protein>